<evidence type="ECO:0008006" key="3">
    <source>
        <dbReference type="Google" id="ProtNLM"/>
    </source>
</evidence>
<dbReference type="Gene3D" id="3.90.550.10">
    <property type="entry name" value="Spore Coat Polysaccharide Biosynthesis Protein SpsA, Chain A"/>
    <property type="match status" value="1"/>
</dbReference>
<accession>A0ABR7E5B4</accession>
<sequence length="374" mass="44147">MKTTVCTCSFCRKGEYDPSEYMVDIAGFAKERPVGVSGLMRVKNEARWVAQSIDTCIDALDELIICYQSCSDETPWIIEQKRRQYPDKIKVFFYAPPVFSHDLSEEEYGYACSLPEDSIHLLSNYYNYTLSKATYRYAMKIDADQIYFPERMIRLCDAYRSLPVKRKTISACLAFGYYRLFLSLSRRCPRFFFKTLDFLPFGNIVMEKYETYLYVQISQTKQPVALSGINLYKEKEEWKIPAYAECHEYMLSFNGNGDLVVFAISDKSYYTPFARPVDLKNFYTTNRMIEFFHREGPPPLFAGFYWYHMKFVGLEQFNGFPLCGKIEVDSFFRSSLSRLIRLKLLNYDWIFSVSHLFFFVYDKKIPRPENLIKQ</sequence>
<dbReference type="InterPro" id="IPR010446">
    <property type="entry name" value="GalNAc_Trfase_b"/>
</dbReference>
<dbReference type="InterPro" id="IPR029044">
    <property type="entry name" value="Nucleotide-diphossugar_trans"/>
</dbReference>
<dbReference type="EMBL" id="JACOOI010000024">
    <property type="protein sequence ID" value="MBC5644969.1"/>
    <property type="molecule type" value="Genomic_DNA"/>
</dbReference>
<dbReference type="Proteomes" id="UP000644010">
    <property type="component" value="Unassembled WGS sequence"/>
</dbReference>
<organism evidence="1 2">
    <name type="scientific">Parabacteroides segnis</name>
    <dbReference type="NCBI Taxonomy" id="2763058"/>
    <lineage>
        <taxon>Bacteria</taxon>
        <taxon>Pseudomonadati</taxon>
        <taxon>Bacteroidota</taxon>
        <taxon>Bacteroidia</taxon>
        <taxon>Bacteroidales</taxon>
        <taxon>Tannerellaceae</taxon>
        <taxon>Parabacteroides</taxon>
    </lineage>
</organism>
<reference evidence="1 2" key="1">
    <citation type="submission" date="2020-08" db="EMBL/GenBank/DDBJ databases">
        <title>Genome public.</title>
        <authorList>
            <person name="Liu C."/>
            <person name="Sun Q."/>
        </authorList>
    </citation>
    <scope>NUCLEOTIDE SEQUENCE [LARGE SCALE GENOMIC DNA]</scope>
    <source>
        <strain evidence="1 2">BX2</strain>
    </source>
</reference>
<dbReference type="Pfam" id="PF06306">
    <property type="entry name" value="CgtA"/>
    <property type="match status" value="1"/>
</dbReference>
<protein>
    <recommendedName>
        <fullName evidence="3">Glycosyltransferase family 2 protein</fullName>
    </recommendedName>
</protein>
<comment type="caution">
    <text evidence="1">The sequence shown here is derived from an EMBL/GenBank/DDBJ whole genome shotgun (WGS) entry which is preliminary data.</text>
</comment>
<gene>
    <name evidence="1" type="ORF">H8S77_18995</name>
</gene>
<evidence type="ECO:0000313" key="1">
    <source>
        <dbReference type="EMBL" id="MBC5644969.1"/>
    </source>
</evidence>
<dbReference type="RefSeq" id="WP_186960732.1">
    <property type="nucleotide sequence ID" value="NZ_JACOOI010000024.1"/>
</dbReference>
<evidence type="ECO:0000313" key="2">
    <source>
        <dbReference type="Proteomes" id="UP000644010"/>
    </source>
</evidence>
<name>A0ABR7E5B4_9BACT</name>
<keyword evidence="2" id="KW-1185">Reference proteome</keyword>
<dbReference type="SUPFAM" id="SSF53448">
    <property type="entry name" value="Nucleotide-diphospho-sugar transferases"/>
    <property type="match status" value="1"/>
</dbReference>
<proteinExistence type="predicted"/>